<evidence type="ECO:0000313" key="11">
    <source>
        <dbReference type="EMBL" id="KAF0718739.1"/>
    </source>
</evidence>
<dbReference type="CDD" id="cd08662">
    <property type="entry name" value="M13"/>
    <property type="match status" value="1"/>
</dbReference>
<proteinExistence type="inferred from homology"/>
<name>A0A485K5G4_9STRA</name>
<dbReference type="InterPro" id="IPR024079">
    <property type="entry name" value="MetalloPept_cat_dom_sf"/>
</dbReference>
<dbReference type="AlphaFoldDB" id="A0A485K5G4"/>
<dbReference type="Gene3D" id="1.10.1380.10">
    <property type="entry name" value="Neutral endopeptidase , domain2"/>
    <property type="match status" value="1"/>
</dbReference>
<dbReference type="GO" id="GO:0005886">
    <property type="term" value="C:plasma membrane"/>
    <property type="evidence" value="ECO:0007669"/>
    <property type="project" value="TreeGrafter"/>
</dbReference>
<evidence type="ECO:0000259" key="10">
    <source>
        <dbReference type="Pfam" id="PF05649"/>
    </source>
</evidence>
<evidence type="ECO:0000256" key="7">
    <source>
        <dbReference type="ARBA" id="ARBA00023049"/>
    </source>
</evidence>
<dbReference type="GO" id="GO:0004222">
    <property type="term" value="F:metalloendopeptidase activity"/>
    <property type="evidence" value="ECO:0007669"/>
    <property type="project" value="InterPro"/>
</dbReference>
<sequence>MVKVLFSLSASVAASAAVHPVHLRNYHSMESAPFAHSTTFPDAVASLMDASVNPCDDFYKYACGGWYSRATLPSPDGSVSIISALGDRAEAELSEVLATNKPKLSEFYRSCLDVNTRNALGVSPLRSDLDAIFNASSKEDVLRVAVALGKKGVPGLVNMDIAGNPDADATRNTLYLVPSLLLLDPKYYASPDPTFEQAYRTYVSSLAQLAGYDMVQASPNAVLAWETTLQQIQSVNMTQVDSTVFKAAQTYPLAIGTVLQALGMDTRRDDVSKSVVLLTESLFPTLEALLQRTSTADLKAIVAFKLLNFHALDLTESFAAARATFEAVALPGSEPMPMDVQCRVDVPTKIPSLVDKYYTDAVWSRKSTEQASAVVGALEIAFNAGLDAVDWLDDATRANAKAKMAKLVNTLGGPSTPQDYSSVQFDAQSYVANIHRANTVDFERKFASLYRVVDRLEWVGINPHDINAQYVPSKNQITVTAAIMQSPLFEAGVDPAENFGAIGSIIGHEIVHGFDNSGRQYDADGNKRVWWTAGTSSKFDDKAACIAQQYGALDVASETTGKTLAKLNGTLTLGETIADNGGLKSAFRAYQAYMRTVARPTYTKEVGEKLFYLAFGQAYCEKNSDARLNEILLDEHPPGKYRVWGAIRNNDAFAQLFNCPRDSHMNPSTKCHLWE</sequence>
<evidence type="ECO:0000313" key="12">
    <source>
        <dbReference type="EMBL" id="VFT78728.1"/>
    </source>
</evidence>
<feature type="signal peptide" evidence="8">
    <location>
        <begin position="1"/>
        <end position="16"/>
    </location>
</feature>
<keyword evidence="13" id="KW-1185">Reference proteome</keyword>
<feature type="domain" description="Peptidase M13 C-terminal" evidence="9">
    <location>
        <begin position="467"/>
        <end position="673"/>
    </location>
</feature>
<dbReference type="PROSITE" id="PS51885">
    <property type="entry name" value="NEPRILYSIN"/>
    <property type="match status" value="1"/>
</dbReference>
<dbReference type="Pfam" id="PF05649">
    <property type="entry name" value="Peptidase_M13_N"/>
    <property type="match status" value="1"/>
</dbReference>
<dbReference type="EMBL" id="VJMH01000126">
    <property type="protein sequence ID" value="KAF0718739.1"/>
    <property type="molecule type" value="Genomic_DNA"/>
</dbReference>
<keyword evidence="4" id="KW-0479">Metal-binding</keyword>
<accession>A0A485K5G4</accession>
<reference evidence="12 13" key="1">
    <citation type="submission" date="2019-03" db="EMBL/GenBank/DDBJ databases">
        <authorList>
            <person name="Gaulin E."/>
            <person name="Dumas B."/>
        </authorList>
    </citation>
    <scope>NUCLEOTIDE SEQUENCE [LARGE SCALE GENOMIC DNA]</scope>
    <source>
        <strain evidence="12">CBS 568.67</strain>
    </source>
</reference>
<gene>
    <name evidence="12" type="primary">Aste57867_1512</name>
    <name evidence="11" type="ORF">As57867_001511</name>
    <name evidence="12" type="ORF">ASTE57867_1512</name>
</gene>
<comment type="cofactor">
    <cofactor evidence="1">
        <name>Zn(2+)</name>
        <dbReference type="ChEBI" id="CHEBI:29105"/>
    </cofactor>
</comment>
<dbReference type="Pfam" id="PF01431">
    <property type="entry name" value="Peptidase_M13"/>
    <property type="match status" value="1"/>
</dbReference>
<reference evidence="11" key="2">
    <citation type="submission" date="2019-06" db="EMBL/GenBank/DDBJ databases">
        <title>Genomics analysis of Aphanomyces spp. identifies a new class of oomycete effector associated with host adaptation.</title>
        <authorList>
            <person name="Gaulin E."/>
        </authorList>
    </citation>
    <scope>NUCLEOTIDE SEQUENCE</scope>
    <source>
        <strain evidence="11">CBS 578.67</strain>
    </source>
</reference>
<evidence type="ECO:0000313" key="13">
    <source>
        <dbReference type="Proteomes" id="UP000332933"/>
    </source>
</evidence>
<keyword evidence="7" id="KW-0482">Metalloprotease</keyword>
<organism evidence="12 13">
    <name type="scientific">Aphanomyces stellatus</name>
    <dbReference type="NCBI Taxonomy" id="120398"/>
    <lineage>
        <taxon>Eukaryota</taxon>
        <taxon>Sar</taxon>
        <taxon>Stramenopiles</taxon>
        <taxon>Oomycota</taxon>
        <taxon>Saprolegniomycetes</taxon>
        <taxon>Saprolegniales</taxon>
        <taxon>Verrucalvaceae</taxon>
        <taxon>Aphanomyces</taxon>
    </lineage>
</organism>
<dbReference type="PANTHER" id="PTHR11733:SF167">
    <property type="entry name" value="FI17812P1-RELATED"/>
    <property type="match status" value="1"/>
</dbReference>
<keyword evidence="6" id="KW-0862">Zinc</keyword>
<dbReference type="OrthoDB" id="79219at2759"/>
<evidence type="ECO:0000256" key="1">
    <source>
        <dbReference type="ARBA" id="ARBA00001947"/>
    </source>
</evidence>
<comment type="similarity">
    <text evidence="2">Belongs to the peptidase M13 family.</text>
</comment>
<dbReference type="GO" id="GO:0016485">
    <property type="term" value="P:protein processing"/>
    <property type="evidence" value="ECO:0007669"/>
    <property type="project" value="TreeGrafter"/>
</dbReference>
<protein>
    <submittedName>
        <fullName evidence="12">Aste57867_1512 protein</fullName>
    </submittedName>
</protein>
<dbReference type="Gene3D" id="3.40.390.10">
    <property type="entry name" value="Collagenase (Catalytic Domain)"/>
    <property type="match status" value="1"/>
</dbReference>
<feature type="chain" id="PRO_5036355344" evidence="8">
    <location>
        <begin position="17"/>
        <end position="675"/>
    </location>
</feature>
<dbReference type="PANTHER" id="PTHR11733">
    <property type="entry name" value="ZINC METALLOPROTEASE FAMILY M13 NEPRILYSIN-RELATED"/>
    <property type="match status" value="1"/>
</dbReference>
<dbReference type="EMBL" id="CAADRA010000126">
    <property type="protein sequence ID" value="VFT78728.1"/>
    <property type="molecule type" value="Genomic_DNA"/>
</dbReference>
<dbReference type="InterPro" id="IPR018497">
    <property type="entry name" value="Peptidase_M13_C"/>
</dbReference>
<keyword evidence="5" id="KW-0378">Hydrolase</keyword>
<evidence type="ECO:0000256" key="4">
    <source>
        <dbReference type="ARBA" id="ARBA00022723"/>
    </source>
</evidence>
<evidence type="ECO:0000256" key="5">
    <source>
        <dbReference type="ARBA" id="ARBA00022801"/>
    </source>
</evidence>
<feature type="domain" description="Peptidase M13 N-terminal" evidence="10">
    <location>
        <begin position="54"/>
        <end position="414"/>
    </location>
</feature>
<dbReference type="GO" id="GO:0046872">
    <property type="term" value="F:metal ion binding"/>
    <property type="evidence" value="ECO:0007669"/>
    <property type="project" value="UniProtKB-KW"/>
</dbReference>
<dbReference type="InterPro" id="IPR000718">
    <property type="entry name" value="Peptidase_M13"/>
</dbReference>
<dbReference type="PRINTS" id="PR00786">
    <property type="entry name" value="NEPRILYSIN"/>
</dbReference>
<keyword evidence="8" id="KW-0732">Signal</keyword>
<evidence type="ECO:0000259" key="9">
    <source>
        <dbReference type="Pfam" id="PF01431"/>
    </source>
</evidence>
<dbReference type="InterPro" id="IPR008753">
    <property type="entry name" value="Peptidase_M13_N"/>
</dbReference>
<dbReference type="Proteomes" id="UP000332933">
    <property type="component" value="Unassembled WGS sequence"/>
</dbReference>
<keyword evidence="3" id="KW-0645">Protease</keyword>
<dbReference type="InterPro" id="IPR042089">
    <property type="entry name" value="Peptidase_M13_dom_2"/>
</dbReference>
<evidence type="ECO:0000256" key="2">
    <source>
        <dbReference type="ARBA" id="ARBA00007357"/>
    </source>
</evidence>
<evidence type="ECO:0000256" key="8">
    <source>
        <dbReference type="SAM" id="SignalP"/>
    </source>
</evidence>
<evidence type="ECO:0000256" key="6">
    <source>
        <dbReference type="ARBA" id="ARBA00022833"/>
    </source>
</evidence>
<evidence type="ECO:0000256" key="3">
    <source>
        <dbReference type="ARBA" id="ARBA00022670"/>
    </source>
</evidence>
<dbReference type="SUPFAM" id="SSF55486">
    <property type="entry name" value="Metalloproteases ('zincins'), catalytic domain"/>
    <property type="match status" value="1"/>
</dbReference>